<dbReference type="GO" id="GO:0004865">
    <property type="term" value="F:protein serine/threonine phosphatase inhibitor activity"/>
    <property type="evidence" value="ECO:0007669"/>
    <property type="project" value="UniProtKB-UniRule"/>
</dbReference>
<comment type="similarity">
    <text evidence="1 2">Belongs to the YPI1 family.</text>
</comment>
<dbReference type="GO" id="GO:0005634">
    <property type="term" value="C:nucleus"/>
    <property type="evidence" value="ECO:0007669"/>
    <property type="project" value="UniProtKB-SubCell"/>
</dbReference>
<comment type="function">
    <text evidence="2">Regulator of type 1 phosphatases which maintains protein phosphatase activity under strict control.</text>
</comment>
<protein>
    <recommendedName>
        <fullName evidence="2">Type 1 phosphatases regulator</fullName>
    </recommendedName>
</protein>
<evidence type="ECO:0000256" key="2">
    <source>
        <dbReference type="RuleBase" id="RU367162"/>
    </source>
</evidence>
<dbReference type="GO" id="GO:0008157">
    <property type="term" value="F:protein phosphatase 1 binding"/>
    <property type="evidence" value="ECO:0007669"/>
    <property type="project" value="TreeGrafter"/>
</dbReference>
<evidence type="ECO:0000256" key="1">
    <source>
        <dbReference type="ARBA" id="ARBA00005605"/>
    </source>
</evidence>
<organism evidence="4 5">
    <name type="scientific">Hanseniaspora guilliermondii</name>
    <dbReference type="NCBI Taxonomy" id="56406"/>
    <lineage>
        <taxon>Eukaryota</taxon>
        <taxon>Fungi</taxon>
        <taxon>Dikarya</taxon>
        <taxon>Ascomycota</taxon>
        <taxon>Saccharomycotina</taxon>
        <taxon>Saccharomycetes</taxon>
        <taxon>Saccharomycodales</taxon>
        <taxon>Saccharomycodaceae</taxon>
        <taxon>Hanseniaspora</taxon>
    </lineage>
</organism>
<accession>A0A1L0ATV5</accession>
<evidence type="ECO:0000256" key="3">
    <source>
        <dbReference type="SAM" id="MobiDB-lite"/>
    </source>
</evidence>
<evidence type="ECO:0000313" key="5">
    <source>
        <dbReference type="Proteomes" id="UP000183365"/>
    </source>
</evidence>
<dbReference type="VEuPathDB" id="FungiDB:HGUI_00178"/>
<name>A0A1L0ATV5_9ASCO</name>
<gene>
    <name evidence="4" type="ORF">HGUI_00178</name>
</gene>
<comment type="subcellular location">
    <subcellularLocation>
        <location evidence="2">Nucleus</location>
    </subcellularLocation>
</comment>
<keyword evidence="2" id="KW-0539">Nucleus</keyword>
<feature type="region of interest" description="Disordered" evidence="3">
    <location>
        <begin position="1"/>
        <end position="38"/>
    </location>
</feature>
<reference evidence="5" key="1">
    <citation type="submission" date="2016-11" db="EMBL/GenBank/DDBJ databases">
        <authorList>
            <person name="Guldener U."/>
        </authorList>
    </citation>
    <scope>NUCLEOTIDE SEQUENCE [LARGE SCALE GENOMIC DNA]</scope>
</reference>
<dbReference type="InterPro" id="IPR011107">
    <property type="entry name" value="PPI_Ypi1"/>
</dbReference>
<proteinExistence type="inferred from homology"/>
<feature type="region of interest" description="Disordered" evidence="3">
    <location>
        <begin position="68"/>
        <end position="103"/>
    </location>
</feature>
<dbReference type="EMBL" id="FQNF01000002">
    <property type="protein sequence ID" value="SGZ37978.1"/>
    <property type="molecule type" value="Genomic_DNA"/>
</dbReference>
<dbReference type="AlphaFoldDB" id="A0A1L0ATV5"/>
<keyword evidence="5" id="KW-1185">Reference proteome</keyword>
<sequence length="139" mass="16060">MVETRTQTIQAQEQNASSGSPRILNLTGQNHTEDNSQNQVRFTADTVDNEHMNKKKTKICCIYHPTEEEESNCNHAHPQASEGEKIEDLSSDDEEEQNLSYSERRAKRIERRKKELENLANSEYIPSNSYEIQPDYTSK</sequence>
<feature type="region of interest" description="Disordered" evidence="3">
    <location>
        <begin position="120"/>
        <end position="139"/>
    </location>
</feature>
<dbReference type="Proteomes" id="UP000183365">
    <property type="component" value="Unassembled WGS sequence"/>
</dbReference>
<dbReference type="OrthoDB" id="3973321at2759"/>
<dbReference type="PANTHER" id="PTHR20835:SF0">
    <property type="entry name" value="E3 UBIQUITIN-PROTEIN LIGASE PPP1R11"/>
    <property type="match status" value="1"/>
</dbReference>
<dbReference type="PANTHER" id="PTHR20835">
    <property type="entry name" value="E3 UBIQUITIN-PROTEIN LIGASE PPP1R11-RELATED"/>
    <property type="match status" value="1"/>
</dbReference>
<dbReference type="Pfam" id="PF07491">
    <property type="entry name" value="PPI_Ypi1"/>
    <property type="match status" value="1"/>
</dbReference>
<evidence type="ECO:0000313" key="4">
    <source>
        <dbReference type="EMBL" id="SGZ37978.1"/>
    </source>
</evidence>